<evidence type="ECO:0000259" key="4">
    <source>
        <dbReference type="PROSITE" id="PS50020"/>
    </source>
</evidence>
<dbReference type="InterPro" id="IPR050729">
    <property type="entry name" value="Rho-GAP"/>
</dbReference>
<dbReference type="WBParaSite" id="ACRNAN_Path_1358.g5329.t1">
    <property type="protein sequence ID" value="ACRNAN_Path_1358.g5329.t1"/>
    <property type="gene ID" value="ACRNAN_Path_1358.g5329"/>
</dbReference>
<dbReference type="PROSITE" id="PS50003">
    <property type="entry name" value="PH_DOMAIN"/>
    <property type="match status" value="1"/>
</dbReference>
<keyword evidence="6" id="KW-1185">Reference proteome</keyword>
<evidence type="ECO:0000259" key="5">
    <source>
        <dbReference type="PROSITE" id="PS50238"/>
    </source>
</evidence>
<organism evidence="6 7">
    <name type="scientific">Acrobeloides nanus</name>
    <dbReference type="NCBI Taxonomy" id="290746"/>
    <lineage>
        <taxon>Eukaryota</taxon>
        <taxon>Metazoa</taxon>
        <taxon>Ecdysozoa</taxon>
        <taxon>Nematoda</taxon>
        <taxon>Chromadorea</taxon>
        <taxon>Rhabditida</taxon>
        <taxon>Tylenchina</taxon>
        <taxon>Cephalobomorpha</taxon>
        <taxon>Cephaloboidea</taxon>
        <taxon>Cephalobidae</taxon>
        <taxon>Acrobeloides</taxon>
    </lineage>
</organism>
<dbReference type="SUPFAM" id="SSF48350">
    <property type="entry name" value="GTPase activation domain, GAP"/>
    <property type="match status" value="1"/>
</dbReference>
<accession>A0A914BZD4</accession>
<evidence type="ECO:0000313" key="6">
    <source>
        <dbReference type="Proteomes" id="UP000887540"/>
    </source>
</evidence>
<evidence type="ECO:0000313" key="7">
    <source>
        <dbReference type="WBParaSite" id="ACRNAN_Path_1358.g5329.t1"/>
    </source>
</evidence>
<proteinExistence type="predicted"/>
<feature type="domain" description="PH" evidence="3">
    <location>
        <begin position="284"/>
        <end position="399"/>
    </location>
</feature>
<feature type="compositionally biased region" description="Basic residues" evidence="2">
    <location>
        <begin position="443"/>
        <end position="456"/>
    </location>
</feature>
<dbReference type="Gene3D" id="2.30.29.30">
    <property type="entry name" value="Pleckstrin-homology domain (PH domain)/Phosphotyrosine-binding domain (PTB)"/>
    <property type="match status" value="1"/>
</dbReference>
<dbReference type="SMART" id="SM00324">
    <property type="entry name" value="RhoGAP"/>
    <property type="match status" value="1"/>
</dbReference>
<evidence type="ECO:0000256" key="1">
    <source>
        <dbReference type="ARBA" id="ARBA00022468"/>
    </source>
</evidence>
<dbReference type="SUPFAM" id="SSF50729">
    <property type="entry name" value="PH domain-like"/>
    <property type="match status" value="1"/>
</dbReference>
<dbReference type="InterPro" id="IPR001202">
    <property type="entry name" value="WW_dom"/>
</dbReference>
<dbReference type="Gene3D" id="1.10.555.10">
    <property type="entry name" value="Rho GTPase activation protein"/>
    <property type="match status" value="1"/>
</dbReference>
<dbReference type="PANTHER" id="PTHR23176:SF129">
    <property type="entry name" value="RHO GTPASE ACTIVATING PROTEIN AT 16F, ISOFORM E-RELATED"/>
    <property type="match status" value="1"/>
</dbReference>
<dbReference type="Pfam" id="PF00169">
    <property type="entry name" value="PH"/>
    <property type="match status" value="1"/>
</dbReference>
<dbReference type="InterPro" id="IPR008936">
    <property type="entry name" value="Rho_GTPase_activation_prot"/>
</dbReference>
<dbReference type="AlphaFoldDB" id="A0A914BZD4"/>
<keyword evidence="1" id="KW-0343">GTPase activation</keyword>
<feature type="domain" description="WW" evidence="4">
    <location>
        <begin position="90"/>
        <end position="122"/>
    </location>
</feature>
<evidence type="ECO:0000259" key="3">
    <source>
        <dbReference type="PROSITE" id="PS50003"/>
    </source>
</evidence>
<protein>
    <submittedName>
        <fullName evidence="7">Uncharacterized protein</fullName>
    </submittedName>
</protein>
<dbReference type="InterPro" id="IPR001849">
    <property type="entry name" value="PH_domain"/>
</dbReference>
<evidence type="ECO:0000256" key="2">
    <source>
        <dbReference type="SAM" id="MobiDB-lite"/>
    </source>
</evidence>
<sequence length="696" mass="78576">MNDELDIVDTSLRTNFPVINTADVQETEQAAKNNGMEAACENNNSSNWPDPLMEDSVYMNYSAIAHKEDADEINRRPVPPTPTENDVPVRILDNGWSIYMAGERTFYYNQRMRLCQWKPPRKPKLYKNTSETASECEASTSVYCANEENVTSSDDQLQPTDEYVYMSPKNTSSKKSDLDNFPRHPNNSFEQAQINASTKTTLANSIDSGIGRSSISYKNHGFGLTVPQKESNTSASTDISDVMSSSVSSNPYKSHTNDTIMSRPHISPDTSLITPGSNNHFLTTAIRQGTLEKCKLADCGVKAKKKEWILAYAYLTTGHLLFYKDQKSAEKCGKHYPPPTDVCDLRGAIVSYLDKDKVKDKRRKYVLALTLINKTEFLFNSASEMEMNAWFHVLRQTISNLPYTQAYPHPGNKNEFSKLQRVPSNSSSRGSAGVPGSESPNFHKSHHLRFSTKLKKSSKETDPPNPYNGDGHPTRESIIERLLRFFRSRPSVESLRERGIYRPEPVFGSTLAAICQHDQSKVPRFLIEVTRLIEDRGLDVDGLYRVSGNQSSVQRIRCQVDQDRYDALKNEEDVHVLTGAVKLFFRELSEPLFPTNMNKEFMTAIRQSSAKLKLNAIDDLLQKLPPENLDTLKVLVSHLHRVASHSEKNRMQAHNLAIMFGPALFCDDNRINIRSKPTATMDKKVVSKKKVDKKGI</sequence>
<dbReference type="Proteomes" id="UP000887540">
    <property type="component" value="Unplaced"/>
</dbReference>
<name>A0A914BZD4_9BILA</name>
<dbReference type="GO" id="GO:0005737">
    <property type="term" value="C:cytoplasm"/>
    <property type="evidence" value="ECO:0007669"/>
    <property type="project" value="TreeGrafter"/>
</dbReference>
<feature type="region of interest" description="Disordered" evidence="2">
    <location>
        <begin position="412"/>
        <end position="474"/>
    </location>
</feature>
<dbReference type="GO" id="GO:0007165">
    <property type="term" value="P:signal transduction"/>
    <property type="evidence" value="ECO:0007669"/>
    <property type="project" value="InterPro"/>
</dbReference>
<dbReference type="InterPro" id="IPR011993">
    <property type="entry name" value="PH-like_dom_sf"/>
</dbReference>
<dbReference type="GO" id="GO:0005096">
    <property type="term" value="F:GTPase activator activity"/>
    <property type="evidence" value="ECO:0007669"/>
    <property type="project" value="UniProtKB-KW"/>
</dbReference>
<feature type="region of interest" description="Disordered" evidence="2">
    <location>
        <begin position="241"/>
        <end position="265"/>
    </location>
</feature>
<dbReference type="PROSITE" id="PS50238">
    <property type="entry name" value="RHOGAP"/>
    <property type="match status" value="1"/>
</dbReference>
<dbReference type="PROSITE" id="PS50020">
    <property type="entry name" value="WW_DOMAIN_2"/>
    <property type="match status" value="1"/>
</dbReference>
<feature type="domain" description="Rho-GAP" evidence="5">
    <location>
        <begin position="509"/>
        <end position="696"/>
    </location>
</feature>
<dbReference type="Pfam" id="PF00620">
    <property type="entry name" value="RhoGAP"/>
    <property type="match status" value="1"/>
</dbReference>
<reference evidence="7" key="1">
    <citation type="submission" date="2022-11" db="UniProtKB">
        <authorList>
            <consortium name="WormBaseParasite"/>
        </authorList>
    </citation>
    <scope>IDENTIFICATION</scope>
</reference>
<dbReference type="SMART" id="SM00233">
    <property type="entry name" value="PH"/>
    <property type="match status" value="1"/>
</dbReference>
<dbReference type="PANTHER" id="PTHR23176">
    <property type="entry name" value="RHO/RAC/CDC GTPASE-ACTIVATING PROTEIN"/>
    <property type="match status" value="1"/>
</dbReference>
<dbReference type="InterPro" id="IPR000198">
    <property type="entry name" value="RhoGAP_dom"/>
</dbReference>
<feature type="compositionally biased region" description="Low complexity" evidence="2">
    <location>
        <begin position="241"/>
        <end position="254"/>
    </location>
</feature>